<keyword evidence="14" id="KW-1185">Reference proteome</keyword>
<dbReference type="SUPFAM" id="SSF58104">
    <property type="entry name" value="Methyl-accepting chemotaxis protein (MCP) signaling domain"/>
    <property type="match status" value="1"/>
</dbReference>
<evidence type="ECO:0000256" key="4">
    <source>
        <dbReference type="ARBA" id="ARBA00022692"/>
    </source>
</evidence>
<dbReference type="SUPFAM" id="SSF103190">
    <property type="entry name" value="Sensory domain-like"/>
    <property type="match status" value="1"/>
</dbReference>
<dbReference type="Proteomes" id="UP000664654">
    <property type="component" value="Unassembled WGS sequence"/>
</dbReference>
<keyword evidence="5 10" id="KW-1133">Transmembrane helix</keyword>
<protein>
    <submittedName>
        <fullName evidence="13">Methyl-accepting chemotaxis protein</fullName>
    </submittedName>
</protein>
<dbReference type="EMBL" id="JAFKCV010000005">
    <property type="protein sequence ID" value="MBN7825750.1"/>
    <property type="molecule type" value="Genomic_DNA"/>
</dbReference>
<evidence type="ECO:0000256" key="2">
    <source>
        <dbReference type="ARBA" id="ARBA00022475"/>
    </source>
</evidence>
<dbReference type="RefSeq" id="WP_206573861.1">
    <property type="nucleotide sequence ID" value="NZ_JAFKCV010000005.1"/>
</dbReference>
<evidence type="ECO:0000259" key="11">
    <source>
        <dbReference type="PROSITE" id="PS50111"/>
    </source>
</evidence>
<name>A0A939IPC3_9ALTE</name>
<comment type="caution">
    <text evidence="13">The sequence shown here is derived from an EMBL/GenBank/DDBJ whole genome shotgun (WGS) entry which is preliminary data.</text>
</comment>
<dbReference type="PROSITE" id="PS50885">
    <property type="entry name" value="HAMP"/>
    <property type="match status" value="1"/>
</dbReference>
<accession>A0A939IPC3</accession>
<keyword evidence="7 9" id="KW-0807">Transducer</keyword>
<keyword evidence="2" id="KW-1003">Cell membrane</keyword>
<evidence type="ECO:0000313" key="14">
    <source>
        <dbReference type="Proteomes" id="UP000664654"/>
    </source>
</evidence>
<dbReference type="Pfam" id="PF00015">
    <property type="entry name" value="MCPsignal"/>
    <property type="match status" value="1"/>
</dbReference>
<evidence type="ECO:0000259" key="12">
    <source>
        <dbReference type="PROSITE" id="PS50885"/>
    </source>
</evidence>
<dbReference type="AlphaFoldDB" id="A0A939IPC3"/>
<dbReference type="InterPro" id="IPR029151">
    <property type="entry name" value="Sensor-like_sf"/>
</dbReference>
<dbReference type="Gene3D" id="3.30.450.20">
    <property type="entry name" value="PAS domain"/>
    <property type="match status" value="2"/>
</dbReference>
<evidence type="ECO:0000256" key="9">
    <source>
        <dbReference type="PROSITE-ProRule" id="PRU00284"/>
    </source>
</evidence>
<dbReference type="InterPro" id="IPR003660">
    <property type="entry name" value="HAMP_dom"/>
</dbReference>
<evidence type="ECO:0000256" key="6">
    <source>
        <dbReference type="ARBA" id="ARBA00023136"/>
    </source>
</evidence>
<dbReference type="SMART" id="SM00304">
    <property type="entry name" value="HAMP"/>
    <property type="match status" value="1"/>
</dbReference>
<dbReference type="CDD" id="cd12912">
    <property type="entry name" value="PDC2_MCP_like"/>
    <property type="match status" value="1"/>
</dbReference>
<feature type="domain" description="Methyl-accepting transducer" evidence="11">
    <location>
        <begin position="378"/>
        <end position="614"/>
    </location>
</feature>
<keyword evidence="4 10" id="KW-0812">Transmembrane</keyword>
<sequence>MKMRAKLILSFSVTVILPILVIAGISISKTQSRSSEQFIERAQGEIRQVENGFRLFFDQVKSNAAFLANNPVVRQIPPTTQTYLGSEKMIDPHQDSPAEAAIFDLYTQFGQSHDELLFVYMGTKNGGFIQYPAEPLGGYDPRKRPWYQTAMANPGEQVITQAYQGVSGGPMVSAATTIKDQSGQIAGVQSLDVTLSTLTDILSSTRLGETGYLILMDESGTVLADPRNPENNFKNIREIKSPLYERLADPRDGQSFSAEHQGTERDVTIYHSDDLGWRFVGVIDRAEIMAPANRMSSTIILVALLMVALFVGLGAWLANRIVQPINRVAAGLKAIAQGEGDLTRRLDVSGQDEVGDLARWFNGFLDSIHSLVVDIKGRAGRLSESASRSEQQVGDIKSASHKQEDAIARVAEITGKLEHMAQQVAEDCRSTMEEVDRTEQHSRQGNEIISTTVQEVNTLSQSLAESSGALQQLERESGNITQILEVIRGIAEQTNLLALNAAIEAARAGEQGRGFAVVADEVRTLAQRSRESTEEINDVLTNLIEQTREVSTRMGDSVTRSQQAIERTEQAHQSFDEIQHSVSQIKDRIAQIAGAAGEQHSSSDSINRAITGVSDSAAGIATTADDLAAGSAELLTLSGELDVLMGRFRVRG</sequence>
<evidence type="ECO:0000256" key="5">
    <source>
        <dbReference type="ARBA" id="ARBA00022989"/>
    </source>
</evidence>
<evidence type="ECO:0000256" key="10">
    <source>
        <dbReference type="SAM" id="Phobius"/>
    </source>
</evidence>
<dbReference type="Gene3D" id="1.10.8.500">
    <property type="entry name" value="HAMP domain in histidine kinase"/>
    <property type="match status" value="1"/>
</dbReference>
<evidence type="ECO:0000256" key="3">
    <source>
        <dbReference type="ARBA" id="ARBA00022500"/>
    </source>
</evidence>
<dbReference type="GO" id="GO:0006935">
    <property type="term" value="P:chemotaxis"/>
    <property type="evidence" value="ECO:0007669"/>
    <property type="project" value="UniProtKB-KW"/>
</dbReference>
<dbReference type="PROSITE" id="PS50111">
    <property type="entry name" value="CHEMOTAXIS_TRANSDUC_2"/>
    <property type="match status" value="1"/>
</dbReference>
<dbReference type="CDD" id="cd12913">
    <property type="entry name" value="PDC1_MCP_like"/>
    <property type="match status" value="1"/>
</dbReference>
<feature type="domain" description="HAMP" evidence="12">
    <location>
        <begin position="319"/>
        <end position="373"/>
    </location>
</feature>
<dbReference type="FunFam" id="1.10.287.950:FF:000001">
    <property type="entry name" value="Methyl-accepting chemotaxis sensory transducer"/>
    <property type="match status" value="1"/>
</dbReference>
<comment type="similarity">
    <text evidence="8">Belongs to the methyl-accepting chemotaxis (MCP) protein family.</text>
</comment>
<dbReference type="PANTHER" id="PTHR32089:SF112">
    <property type="entry name" value="LYSOZYME-LIKE PROTEIN-RELATED"/>
    <property type="match status" value="1"/>
</dbReference>
<dbReference type="SMART" id="SM00283">
    <property type="entry name" value="MA"/>
    <property type="match status" value="1"/>
</dbReference>
<dbReference type="InterPro" id="IPR033479">
    <property type="entry name" value="dCache_1"/>
</dbReference>
<evidence type="ECO:0000313" key="13">
    <source>
        <dbReference type="EMBL" id="MBN7825750.1"/>
    </source>
</evidence>
<comment type="subcellular location">
    <subcellularLocation>
        <location evidence="1">Cell membrane</location>
        <topology evidence="1">Multi-pass membrane protein</topology>
    </subcellularLocation>
</comment>
<reference evidence="13" key="1">
    <citation type="submission" date="2021-03" db="EMBL/GenBank/DDBJ databases">
        <title>novel species isolated from a fishpond in China.</title>
        <authorList>
            <person name="Lu H."/>
            <person name="Cai Z."/>
        </authorList>
    </citation>
    <scope>NUCLEOTIDE SEQUENCE</scope>
    <source>
        <strain evidence="13">JCM 30855</strain>
    </source>
</reference>
<dbReference type="InterPro" id="IPR004089">
    <property type="entry name" value="MCPsignal_dom"/>
</dbReference>
<dbReference type="CDD" id="cd06225">
    <property type="entry name" value="HAMP"/>
    <property type="match status" value="1"/>
</dbReference>
<keyword evidence="6 10" id="KW-0472">Membrane</keyword>
<gene>
    <name evidence="13" type="ORF">J0A66_10990</name>
</gene>
<evidence type="ECO:0000256" key="1">
    <source>
        <dbReference type="ARBA" id="ARBA00004651"/>
    </source>
</evidence>
<dbReference type="Gene3D" id="1.10.287.950">
    <property type="entry name" value="Methyl-accepting chemotaxis protein"/>
    <property type="match status" value="1"/>
</dbReference>
<evidence type="ECO:0000256" key="8">
    <source>
        <dbReference type="ARBA" id="ARBA00029447"/>
    </source>
</evidence>
<feature type="transmembrane region" description="Helical" evidence="10">
    <location>
        <begin position="299"/>
        <end position="318"/>
    </location>
</feature>
<dbReference type="GO" id="GO:0007165">
    <property type="term" value="P:signal transduction"/>
    <property type="evidence" value="ECO:0007669"/>
    <property type="project" value="UniProtKB-KW"/>
</dbReference>
<keyword evidence="3" id="KW-0145">Chemotaxis</keyword>
<dbReference type="CDD" id="cd11386">
    <property type="entry name" value="MCP_signal"/>
    <property type="match status" value="1"/>
</dbReference>
<dbReference type="GO" id="GO:0005886">
    <property type="term" value="C:plasma membrane"/>
    <property type="evidence" value="ECO:0007669"/>
    <property type="project" value="UniProtKB-SubCell"/>
</dbReference>
<dbReference type="PANTHER" id="PTHR32089">
    <property type="entry name" value="METHYL-ACCEPTING CHEMOTAXIS PROTEIN MCPB"/>
    <property type="match status" value="1"/>
</dbReference>
<organism evidence="13 14">
    <name type="scientific">Bowmanella dokdonensis</name>
    <dbReference type="NCBI Taxonomy" id="751969"/>
    <lineage>
        <taxon>Bacteria</taxon>
        <taxon>Pseudomonadati</taxon>
        <taxon>Pseudomonadota</taxon>
        <taxon>Gammaproteobacteria</taxon>
        <taxon>Alteromonadales</taxon>
        <taxon>Alteromonadaceae</taxon>
        <taxon>Bowmanella</taxon>
    </lineage>
</organism>
<proteinExistence type="inferred from homology"/>
<dbReference type="Pfam" id="PF02743">
    <property type="entry name" value="dCache_1"/>
    <property type="match status" value="1"/>
</dbReference>
<dbReference type="Pfam" id="PF00672">
    <property type="entry name" value="HAMP"/>
    <property type="match status" value="1"/>
</dbReference>
<evidence type="ECO:0000256" key="7">
    <source>
        <dbReference type="ARBA" id="ARBA00023224"/>
    </source>
</evidence>